<organism evidence="1 2">
    <name type="scientific">Plesiocystis pacifica SIR-1</name>
    <dbReference type="NCBI Taxonomy" id="391625"/>
    <lineage>
        <taxon>Bacteria</taxon>
        <taxon>Pseudomonadati</taxon>
        <taxon>Myxococcota</taxon>
        <taxon>Polyangia</taxon>
        <taxon>Nannocystales</taxon>
        <taxon>Nannocystaceae</taxon>
        <taxon>Plesiocystis</taxon>
    </lineage>
</organism>
<comment type="caution">
    <text evidence="1">The sequence shown here is derived from an EMBL/GenBank/DDBJ whole genome shotgun (WGS) entry which is preliminary data.</text>
</comment>
<reference evidence="1 2" key="1">
    <citation type="submission" date="2007-06" db="EMBL/GenBank/DDBJ databases">
        <authorList>
            <person name="Shimkets L."/>
            <person name="Ferriera S."/>
            <person name="Johnson J."/>
            <person name="Kravitz S."/>
            <person name="Beeson K."/>
            <person name="Sutton G."/>
            <person name="Rogers Y.-H."/>
            <person name="Friedman R."/>
            <person name="Frazier M."/>
            <person name="Venter J.C."/>
        </authorList>
    </citation>
    <scope>NUCLEOTIDE SEQUENCE [LARGE SCALE GENOMIC DNA]</scope>
    <source>
        <strain evidence="1 2">SIR-1</strain>
    </source>
</reference>
<sequence length="74" mass="7998">MEAATQVSMVYAGVNVPPFFGIDCSLEPWLGECELALREEAFPYLMEAQAQGSVIDAAVDVSHFFCGDRALEPG</sequence>
<keyword evidence="2" id="KW-1185">Reference proteome</keyword>
<gene>
    <name evidence="1" type="ORF">PPSIR1_38279</name>
</gene>
<dbReference type="EMBL" id="ABCS01000060">
    <property type="protein sequence ID" value="EDM76702.1"/>
    <property type="molecule type" value="Genomic_DNA"/>
</dbReference>
<accession>A6GBT5</accession>
<evidence type="ECO:0000313" key="2">
    <source>
        <dbReference type="Proteomes" id="UP000005801"/>
    </source>
</evidence>
<name>A6GBT5_9BACT</name>
<protein>
    <submittedName>
        <fullName evidence="1">Uncharacterized protein</fullName>
    </submittedName>
</protein>
<dbReference type="AlphaFoldDB" id="A6GBT5"/>
<proteinExistence type="predicted"/>
<evidence type="ECO:0000313" key="1">
    <source>
        <dbReference type="EMBL" id="EDM76702.1"/>
    </source>
</evidence>
<dbReference type="Proteomes" id="UP000005801">
    <property type="component" value="Unassembled WGS sequence"/>
</dbReference>